<dbReference type="Gene3D" id="3.40.50.150">
    <property type="entry name" value="Vaccinia Virus protein VP39"/>
    <property type="match status" value="1"/>
</dbReference>
<feature type="binding site" evidence="6">
    <location>
        <position position="91"/>
    </location>
    <ligand>
        <name>S-adenosyl-L-methionine</name>
        <dbReference type="ChEBI" id="CHEBI:59789"/>
    </ligand>
</feature>
<dbReference type="Proteomes" id="UP001529421">
    <property type="component" value="Unassembled WGS sequence"/>
</dbReference>
<keyword evidence="5 6" id="KW-0949">S-adenosyl-L-methionine</keyword>
<feature type="binding site" evidence="6">
    <location>
        <begin position="141"/>
        <end position="142"/>
    </location>
    <ligand>
        <name>S-adenosyl-L-methionine</name>
        <dbReference type="ChEBI" id="CHEBI:59789"/>
    </ligand>
</feature>
<dbReference type="PIRSF" id="PIRSF003078">
    <property type="entry name" value="GidB"/>
    <property type="match status" value="1"/>
</dbReference>
<dbReference type="Pfam" id="PF02527">
    <property type="entry name" value="GidB"/>
    <property type="match status" value="1"/>
</dbReference>
<evidence type="ECO:0000256" key="4">
    <source>
        <dbReference type="ARBA" id="ARBA00022679"/>
    </source>
</evidence>
<comment type="caution">
    <text evidence="6">Lacks conserved residue(s) required for the propagation of feature annotation.</text>
</comment>
<keyword evidence="1 6" id="KW-0963">Cytoplasm</keyword>
<dbReference type="RefSeq" id="WP_289545270.1">
    <property type="nucleotide sequence ID" value="NZ_JAUDDZ010000009.1"/>
</dbReference>
<comment type="caution">
    <text evidence="7">The sequence shown here is derived from an EMBL/GenBank/DDBJ whole genome shotgun (WGS) entry which is preliminary data.</text>
</comment>
<proteinExistence type="inferred from homology"/>
<sequence length="249" mass="27316">MTELPSCILDTDSNDLLHQLQSLCLDAGLTVSDDQLQMCLDHLLLVIEKNKVINLTRITSLEDALVLHILDSLLLLPYVDRASHGCLLDMGTGAGYPGLPLHIVSGRSSTLLDSVGKKVHAVQEFIDQLHLKDVRPVHSRLEDYARDHRSQYSVVVARALSSLPVLVEYAAPFLSHGGLFIAAKARPDLDELCSGDQAADMCGMRRIDFDEFDLPYGLGHRTVVVYKSVAQPSIKLPRQSGTAKRSPLA</sequence>
<keyword evidence="2 6" id="KW-0698">rRNA processing</keyword>
<feature type="binding site" evidence="6">
    <location>
        <position position="158"/>
    </location>
    <ligand>
        <name>S-adenosyl-L-methionine</name>
        <dbReference type="ChEBI" id="CHEBI:59789"/>
    </ligand>
</feature>
<evidence type="ECO:0000313" key="8">
    <source>
        <dbReference type="Proteomes" id="UP001529421"/>
    </source>
</evidence>
<reference evidence="7 8" key="2">
    <citation type="submission" date="2023-06" db="EMBL/GenBank/DDBJ databases">
        <authorList>
            <person name="Zeman M."/>
            <person name="Kubasova T."/>
            <person name="Jahodarova E."/>
            <person name="Nykrynova M."/>
            <person name="Rychlik I."/>
        </authorList>
    </citation>
    <scope>NUCLEOTIDE SEQUENCE [LARGE SCALE GENOMIC DNA]</scope>
    <source>
        <strain evidence="7 8">154_Feed</strain>
    </source>
</reference>
<dbReference type="InterPro" id="IPR003682">
    <property type="entry name" value="rRNA_ssu_MeTfrase_G"/>
</dbReference>
<dbReference type="SUPFAM" id="SSF53335">
    <property type="entry name" value="S-adenosyl-L-methionine-dependent methyltransferases"/>
    <property type="match status" value="1"/>
</dbReference>
<dbReference type="EC" id="2.1.1.-" evidence="6"/>
<evidence type="ECO:0000256" key="2">
    <source>
        <dbReference type="ARBA" id="ARBA00022552"/>
    </source>
</evidence>
<dbReference type="PANTHER" id="PTHR31760">
    <property type="entry name" value="S-ADENOSYL-L-METHIONINE-DEPENDENT METHYLTRANSFERASES SUPERFAMILY PROTEIN"/>
    <property type="match status" value="1"/>
</dbReference>
<evidence type="ECO:0000256" key="3">
    <source>
        <dbReference type="ARBA" id="ARBA00022603"/>
    </source>
</evidence>
<reference evidence="8" key="1">
    <citation type="submission" date="2023-06" db="EMBL/GenBank/DDBJ databases">
        <title>Identification and characterization of horizontal gene transfer across gut microbiota members of farm animals based on homology search.</title>
        <authorList>
            <person name="Zeman M."/>
            <person name="Kubasova T."/>
            <person name="Jahodarova E."/>
            <person name="Nykrynova M."/>
            <person name="Rychlik I."/>
        </authorList>
    </citation>
    <scope>NUCLEOTIDE SEQUENCE [LARGE SCALE GENOMIC DNA]</scope>
    <source>
        <strain evidence="8">154_Feed</strain>
    </source>
</reference>
<evidence type="ECO:0000313" key="7">
    <source>
        <dbReference type="EMBL" id="MDM8275265.1"/>
    </source>
</evidence>
<keyword evidence="4 6" id="KW-0808">Transferase</keyword>
<dbReference type="InterPro" id="IPR029063">
    <property type="entry name" value="SAM-dependent_MTases_sf"/>
</dbReference>
<comment type="similarity">
    <text evidence="6">Belongs to the methyltransferase superfamily. RNA methyltransferase RsmG family.</text>
</comment>
<evidence type="ECO:0000256" key="1">
    <source>
        <dbReference type="ARBA" id="ARBA00022490"/>
    </source>
</evidence>
<keyword evidence="8" id="KW-1185">Reference proteome</keyword>
<name>A0ABT7V9T5_9ACTN</name>
<dbReference type="PANTHER" id="PTHR31760:SF0">
    <property type="entry name" value="S-ADENOSYL-L-METHIONINE-DEPENDENT METHYLTRANSFERASES SUPERFAMILY PROTEIN"/>
    <property type="match status" value="1"/>
</dbReference>
<dbReference type="NCBIfam" id="TIGR00138">
    <property type="entry name" value="rsmG_gidB"/>
    <property type="match status" value="1"/>
</dbReference>
<comment type="subcellular location">
    <subcellularLocation>
        <location evidence="6">Cytoplasm</location>
    </subcellularLocation>
</comment>
<evidence type="ECO:0000256" key="5">
    <source>
        <dbReference type="ARBA" id="ARBA00022691"/>
    </source>
</evidence>
<protein>
    <recommendedName>
        <fullName evidence="6">Ribosomal RNA small subunit methyltransferase G</fullName>
        <ecNumber evidence="6">2.1.1.-</ecNumber>
    </recommendedName>
    <alternativeName>
        <fullName evidence="6">16S rRNA 7-methylguanosine methyltransferase</fullName>
        <shortName evidence="6">16S rRNA m7G methyltransferase</shortName>
    </alternativeName>
</protein>
<dbReference type="GO" id="GO:0008168">
    <property type="term" value="F:methyltransferase activity"/>
    <property type="evidence" value="ECO:0007669"/>
    <property type="project" value="UniProtKB-KW"/>
</dbReference>
<dbReference type="EMBL" id="JAUDDZ010000009">
    <property type="protein sequence ID" value="MDM8275265.1"/>
    <property type="molecule type" value="Genomic_DNA"/>
</dbReference>
<feature type="binding site" evidence="6">
    <location>
        <position position="96"/>
    </location>
    <ligand>
        <name>S-adenosyl-L-methionine</name>
        <dbReference type="ChEBI" id="CHEBI:59789"/>
    </ligand>
</feature>
<keyword evidence="3 6" id="KW-0489">Methyltransferase</keyword>
<gene>
    <name evidence="6 7" type="primary">rsmG</name>
    <name evidence="7" type="ORF">QUW28_07140</name>
</gene>
<organism evidence="7 8">
    <name type="scientific">Enorma phocaeensis</name>
    <dbReference type="NCBI Taxonomy" id="1871019"/>
    <lineage>
        <taxon>Bacteria</taxon>
        <taxon>Bacillati</taxon>
        <taxon>Actinomycetota</taxon>
        <taxon>Coriobacteriia</taxon>
        <taxon>Coriobacteriales</taxon>
        <taxon>Coriobacteriaceae</taxon>
        <taxon>Enorma</taxon>
    </lineage>
</organism>
<evidence type="ECO:0000256" key="6">
    <source>
        <dbReference type="HAMAP-Rule" id="MF_00074"/>
    </source>
</evidence>
<dbReference type="HAMAP" id="MF_00074">
    <property type="entry name" value="16SrRNA_methyltr_G"/>
    <property type="match status" value="1"/>
</dbReference>
<dbReference type="GO" id="GO:0032259">
    <property type="term" value="P:methylation"/>
    <property type="evidence" value="ECO:0007669"/>
    <property type="project" value="UniProtKB-KW"/>
</dbReference>
<accession>A0ABT7V9T5</accession>
<comment type="function">
    <text evidence="6">Specifically methylates the N7 position of a guanine in 16S rRNA.</text>
</comment>